<dbReference type="Proteomes" id="UP000681317">
    <property type="component" value="Chromosome"/>
</dbReference>
<evidence type="ECO:0000256" key="2">
    <source>
        <dbReference type="ARBA" id="ARBA00022801"/>
    </source>
</evidence>
<evidence type="ECO:0000256" key="1">
    <source>
        <dbReference type="ARBA" id="ARBA00022722"/>
    </source>
</evidence>
<sequence length="156" mass="17214">MRRHLRNPWIWVAAAILFAAWLFWPRTVQSPAPHEVPPAQSAPATGGVAVADSAAVDTAPRSAPALDLPPEALHTLQLIARGGPFPHRQDGQVFGNRERLLPPKPRGYYHEYTVETPGAGNRGTRRIITGGQPVEAWYYTDDHYASFRAFDGARAR</sequence>
<dbReference type="SUPFAM" id="SSF53933">
    <property type="entry name" value="Microbial ribonucleases"/>
    <property type="match status" value="1"/>
</dbReference>
<dbReference type="InterPro" id="IPR016191">
    <property type="entry name" value="Ribonuclease/ribotoxin"/>
</dbReference>
<gene>
    <name evidence="3" type="ORF">LYSCAS_31120</name>
</gene>
<dbReference type="InterPro" id="IPR000026">
    <property type="entry name" value="N1-like"/>
</dbReference>
<organism evidence="3 4">
    <name type="scientific">Noviluteimonas caseinilytica</name>
    <dbReference type="NCBI Taxonomy" id="2675101"/>
    <lineage>
        <taxon>Bacteria</taxon>
        <taxon>Pseudomonadati</taxon>
        <taxon>Pseudomonadota</taxon>
        <taxon>Gammaproteobacteria</taxon>
        <taxon>Lysobacterales</taxon>
        <taxon>Lysobacteraceae</taxon>
        <taxon>Noviluteimonas</taxon>
    </lineage>
</organism>
<dbReference type="EMBL" id="AP024545">
    <property type="protein sequence ID" value="BCT94088.1"/>
    <property type="molecule type" value="Genomic_DNA"/>
</dbReference>
<name>A0ABM7Q9E8_9GAMM</name>
<dbReference type="Gene3D" id="3.10.450.30">
    <property type="entry name" value="Microbial ribonucleases"/>
    <property type="match status" value="1"/>
</dbReference>
<proteinExistence type="predicted"/>
<reference evidence="3 4" key="1">
    <citation type="submission" date="2021-03" db="EMBL/GenBank/DDBJ databases">
        <title>Complete Genome Sequences of Two Lysobacter Strains Isolated from Sea Water (Lysobacter caseinilyticus) and Soil (Lysobacter helvus) in South Korea.</title>
        <authorList>
            <person name="Watanabe Y."/>
            <person name="Arakawa K."/>
        </authorList>
    </citation>
    <scope>NUCLEOTIDE SEQUENCE [LARGE SCALE GENOMIC DNA]</scope>
    <source>
        <strain evidence="3 4">KVB24</strain>
    </source>
</reference>
<keyword evidence="1" id="KW-0540">Nuclease</keyword>
<keyword evidence="2" id="KW-0378">Hydrolase</keyword>
<accession>A0ABM7Q9E8</accession>
<evidence type="ECO:0000313" key="4">
    <source>
        <dbReference type="Proteomes" id="UP000681317"/>
    </source>
</evidence>
<evidence type="ECO:0000313" key="3">
    <source>
        <dbReference type="EMBL" id="BCT94088.1"/>
    </source>
</evidence>
<dbReference type="Pfam" id="PF00545">
    <property type="entry name" value="Ribonuclease"/>
    <property type="match status" value="1"/>
</dbReference>
<keyword evidence="4" id="KW-1185">Reference proteome</keyword>
<protein>
    <submittedName>
        <fullName evidence="3">Ribonuclease</fullName>
    </submittedName>
</protein>